<dbReference type="CDD" id="cd00250">
    <property type="entry name" value="CAS_like"/>
    <property type="match status" value="1"/>
</dbReference>
<dbReference type="GO" id="GO:0045329">
    <property type="term" value="P:carnitine biosynthetic process"/>
    <property type="evidence" value="ECO:0007669"/>
    <property type="project" value="TreeGrafter"/>
</dbReference>
<organism evidence="12 13">
    <name type="scientific">Planotetraspora kaengkrachanensis</name>
    <dbReference type="NCBI Taxonomy" id="575193"/>
    <lineage>
        <taxon>Bacteria</taxon>
        <taxon>Bacillati</taxon>
        <taxon>Actinomycetota</taxon>
        <taxon>Actinomycetes</taxon>
        <taxon>Streptosporangiales</taxon>
        <taxon>Streptosporangiaceae</taxon>
        <taxon>Planotetraspora</taxon>
    </lineage>
</organism>
<keyword evidence="5" id="KW-0223">Dioxygenase</keyword>
<dbReference type="Pfam" id="PF02668">
    <property type="entry name" value="TauD"/>
    <property type="match status" value="1"/>
</dbReference>
<keyword evidence="4" id="KW-0479">Metal-binding</keyword>
<comment type="cofactor">
    <cofactor evidence="1">
        <name>Fe(2+)</name>
        <dbReference type="ChEBI" id="CHEBI:29033"/>
    </cofactor>
</comment>
<feature type="domain" description="TauD/TfdA-like" evidence="10">
    <location>
        <begin position="119"/>
        <end position="355"/>
    </location>
</feature>
<dbReference type="NCBIfam" id="TIGR03276">
    <property type="entry name" value="Phn-HD"/>
    <property type="match status" value="1"/>
</dbReference>
<dbReference type="InterPro" id="IPR042098">
    <property type="entry name" value="TauD-like_sf"/>
</dbReference>
<dbReference type="Pfam" id="PF01966">
    <property type="entry name" value="HD"/>
    <property type="match status" value="1"/>
</dbReference>
<dbReference type="AlphaFoldDB" id="A0A8J3M1N3"/>
<evidence type="ECO:0000259" key="9">
    <source>
        <dbReference type="Pfam" id="PF01966"/>
    </source>
</evidence>
<reference evidence="12 13" key="1">
    <citation type="submission" date="2021-01" db="EMBL/GenBank/DDBJ databases">
        <title>Whole genome shotgun sequence of Planotetraspora kaengkrachanensis NBRC 104272.</title>
        <authorList>
            <person name="Komaki H."/>
            <person name="Tamura T."/>
        </authorList>
    </citation>
    <scope>NUCLEOTIDE SEQUENCE [LARGE SCALE GENOMIC DNA]</scope>
    <source>
        <strain evidence="12 13">NBRC 104272</strain>
    </source>
</reference>
<evidence type="ECO:0000259" key="11">
    <source>
        <dbReference type="Pfam" id="PF06155"/>
    </source>
</evidence>
<dbReference type="InterPro" id="IPR038492">
    <property type="entry name" value="GBBH-like_N_sf"/>
</dbReference>
<dbReference type="SUPFAM" id="SSF51197">
    <property type="entry name" value="Clavaminate synthase-like"/>
    <property type="match status" value="1"/>
</dbReference>
<dbReference type="InterPro" id="IPR050411">
    <property type="entry name" value="AlphaKG_dependent_hydroxylases"/>
</dbReference>
<comment type="cofactor">
    <cofactor evidence="2">
        <name>L-ascorbate</name>
        <dbReference type="ChEBI" id="CHEBI:38290"/>
    </cofactor>
</comment>
<evidence type="ECO:0000256" key="6">
    <source>
        <dbReference type="ARBA" id="ARBA00023002"/>
    </source>
</evidence>
<evidence type="ECO:0000256" key="7">
    <source>
        <dbReference type="ARBA" id="ARBA00023004"/>
    </source>
</evidence>
<dbReference type="Pfam" id="PF06155">
    <property type="entry name" value="GBBH-like_N"/>
    <property type="match status" value="1"/>
</dbReference>
<dbReference type="SUPFAM" id="SSF109604">
    <property type="entry name" value="HD-domain/PDEase-like"/>
    <property type="match status" value="1"/>
</dbReference>
<keyword evidence="6" id="KW-0560">Oxidoreductase</keyword>
<dbReference type="Gene3D" id="3.60.130.10">
    <property type="entry name" value="Clavaminate synthase-like"/>
    <property type="match status" value="1"/>
</dbReference>
<dbReference type="CDD" id="cd00077">
    <property type="entry name" value="HDc"/>
    <property type="match status" value="1"/>
</dbReference>
<evidence type="ECO:0000256" key="4">
    <source>
        <dbReference type="ARBA" id="ARBA00022723"/>
    </source>
</evidence>
<name>A0A8J3M1N3_9ACTN</name>
<dbReference type="Gene3D" id="3.30.2020.30">
    <property type="match status" value="1"/>
</dbReference>
<protein>
    <recommendedName>
        <fullName evidence="14">Gamma-butyrobetaine dioxygenase</fullName>
    </recommendedName>
</protein>
<evidence type="ECO:0000259" key="10">
    <source>
        <dbReference type="Pfam" id="PF02668"/>
    </source>
</evidence>
<keyword evidence="7" id="KW-0408">Iron</keyword>
<sequence>MPDLPISAPPATDPAALVAGPPPAWLRDNCPCAECRDPRSGQKFFQITDLPAGLAVGAVTARQVHGADAVEVIWSPDGHRSVYAVEWLTAGPADPDQGDHRNEAGKQLWEAADLGVLPEADWPAYLSADGERARVLVAVQQLGFALLRSVPAEEGQVLAVARSFGFVRETNYGELFDVRVEPAPDNLAFSSLAIAPHTDNPYRDPVPTIQLLHCLRNAAEGGDSGLVDGFHAAALLREEDPEAFAVLTRTPVPFGYRDARAELTAHRPLIDLDPMGRIREVRFNNRSMGTLRLPARELEAFYAAYRTFAELLLRPELQLTFRLGPGDCLIFDNTRLLHARTAFEQAGARHLQGAYADLDGLASTLAVLRRTAVLDELAELFHGPGSADYLGEVVTVAEHMLQAGALAEAAGAPAHLVAAALLHDVGHFSGPVSGHDLMAGTDNRHSHTGADLLARWFGPEVTEPVRLHVAAKRYLCAVEPGYRALLSEASEYTLQVQGGPMNEQEAAAFAALPGAADAVAVRRWDDEAKETDAATPDFEHFRPLLASLLRR</sequence>
<dbReference type="Proteomes" id="UP000630097">
    <property type="component" value="Unassembled WGS sequence"/>
</dbReference>
<comment type="similarity">
    <text evidence="3">Belongs to the gamma-BBH/TMLD family.</text>
</comment>
<feature type="domain" description="Gamma-butyrobetaine hydroxylase-like N-terminal" evidence="11">
    <location>
        <begin position="23"/>
        <end position="88"/>
    </location>
</feature>
<dbReference type="InterPro" id="IPR003819">
    <property type="entry name" value="TauD/TfdA-like"/>
</dbReference>
<proteinExistence type="inferred from homology"/>
<accession>A0A8J3M1N3</accession>
<dbReference type="PANTHER" id="PTHR10696:SF25">
    <property type="entry name" value="OXIDOREDUCTASE AIM17-RELATED"/>
    <property type="match status" value="1"/>
</dbReference>
<gene>
    <name evidence="12" type="ORF">Pka01_38620</name>
</gene>
<dbReference type="FunFam" id="3.60.130.10:FF:000001">
    <property type="entry name" value="Trimethyllysine dioxygenase, mitochondrial"/>
    <property type="match status" value="1"/>
</dbReference>
<keyword evidence="13" id="KW-1185">Reference proteome</keyword>
<dbReference type="RefSeq" id="WP_203884124.1">
    <property type="nucleotide sequence ID" value="NZ_BAABHH010000014.1"/>
</dbReference>
<dbReference type="InterPro" id="IPR006674">
    <property type="entry name" value="HD_domain"/>
</dbReference>
<dbReference type="InterPro" id="IPR017670">
    <property type="entry name" value="Phosphonate_degrad-assoc"/>
</dbReference>
<evidence type="ECO:0000256" key="5">
    <source>
        <dbReference type="ARBA" id="ARBA00022964"/>
    </source>
</evidence>
<dbReference type="InterPro" id="IPR003607">
    <property type="entry name" value="HD/PDEase_dom"/>
</dbReference>
<evidence type="ECO:0000313" key="13">
    <source>
        <dbReference type="Proteomes" id="UP000630097"/>
    </source>
</evidence>
<dbReference type="EMBL" id="BONV01000015">
    <property type="protein sequence ID" value="GIG80735.1"/>
    <property type="molecule type" value="Genomic_DNA"/>
</dbReference>
<dbReference type="PANTHER" id="PTHR10696">
    <property type="entry name" value="GAMMA-BUTYROBETAINE HYDROXYLASE-RELATED"/>
    <property type="match status" value="1"/>
</dbReference>
<evidence type="ECO:0000256" key="1">
    <source>
        <dbReference type="ARBA" id="ARBA00001954"/>
    </source>
</evidence>
<evidence type="ECO:0008006" key="14">
    <source>
        <dbReference type="Google" id="ProtNLM"/>
    </source>
</evidence>
<evidence type="ECO:0000256" key="2">
    <source>
        <dbReference type="ARBA" id="ARBA00001961"/>
    </source>
</evidence>
<evidence type="ECO:0000313" key="12">
    <source>
        <dbReference type="EMBL" id="GIG80735.1"/>
    </source>
</evidence>
<evidence type="ECO:0000256" key="8">
    <source>
        <dbReference type="SAM" id="MobiDB-lite"/>
    </source>
</evidence>
<dbReference type="Gene3D" id="1.10.3210.10">
    <property type="entry name" value="Hypothetical protein af1432"/>
    <property type="match status" value="1"/>
</dbReference>
<feature type="domain" description="HD" evidence="9">
    <location>
        <begin position="396"/>
        <end position="467"/>
    </location>
</feature>
<evidence type="ECO:0000256" key="3">
    <source>
        <dbReference type="ARBA" id="ARBA00008654"/>
    </source>
</evidence>
<dbReference type="InterPro" id="IPR010376">
    <property type="entry name" value="GBBH-like_N"/>
</dbReference>
<feature type="region of interest" description="Disordered" evidence="8">
    <location>
        <begin position="1"/>
        <end position="20"/>
    </location>
</feature>
<comment type="caution">
    <text evidence="12">The sequence shown here is derived from an EMBL/GenBank/DDBJ whole genome shotgun (WGS) entry which is preliminary data.</text>
</comment>
<dbReference type="GO" id="GO:0016706">
    <property type="term" value="F:2-oxoglutarate-dependent dioxygenase activity"/>
    <property type="evidence" value="ECO:0007669"/>
    <property type="project" value="UniProtKB-ARBA"/>
</dbReference>
<dbReference type="GO" id="GO:0046872">
    <property type="term" value="F:metal ion binding"/>
    <property type="evidence" value="ECO:0007669"/>
    <property type="project" value="UniProtKB-KW"/>
</dbReference>